<evidence type="ECO:0000313" key="3">
    <source>
        <dbReference type="Proteomes" id="UP000229931"/>
    </source>
</evidence>
<feature type="region of interest" description="Disordered" evidence="1">
    <location>
        <begin position="1"/>
        <end position="27"/>
    </location>
</feature>
<organism evidence="2 3">
    <name type="scientific">Candidatus Kuenenbacteria bacterium CG_4_8_14_3_um_filter_39_15</name>
    <dbReference type="NCBI Taxonomy" id="1974615"/>
    <lineage>
        <taxon>Bacteria</taxon>
        <taxon>Candidatus Kueneniibacteriota</taxon>
    </lineage>
</organism>
<reference evidence="3" key="1">
    <citation type="submission" date="2017-09" db="EMBL/GenBank/DDBJ databases">
        <title>Depth-based differentiation of microbial function through sediment-hosted aquifers and enrichment of novel symbionts in the deep terrestrial subsurface.</title>
        <authorList>
            <person name="Probst A.J."/>
            <person name="Ladd B."/>
            <person name="Jarett J.K."/>
            <person name="Geller-Mcgrath D.E."/>
            <person name="Sieber C.M.K."/>
            <person name="Emerson J.B."/>
            <person name="Anantharaman K."/>
            <person name="Thomas B.C."/>
            <person name="Malmstrom R."/>
            <person name="Stieglmeier M."/>
            <person name="Klingl A."/>
            <person name="Woyke T."/>
            <person name="Ryan C.M."/>
            <person name="Banfield J.F."/>
        </authorList>
    </citation>
    <scope>NUCLEOTIDE SEQUENCE [LARGE SCALE GENOMIC DNA]</scope>
</reference>
<sequence length="105" mass="12670">MAQTERATTKTKEHDNGKKTQRSEEDYELLQENGQRLFASQRNKIPRADAQKPSRPRNDLRLLWKRRRLLWLQLKAATFSEIKTRWREKPKLFPPLNLYESKIHI</sequence>
<feature type="compositionally biased region" description="Basic and acidic residues" evidence="1">
    <location>
        <begin position="7"/>
        <end position="24"/>
    </location>
</feature>
<dbReference type="EMBL" id="PFHP01000026">
    <property type="protein sequence ID" value="PIW95827.1"/>
    <property type="molecule type" value="Genomic_DNA"/>
</dbReference>
<protein>
    <submittedName>
        <fullName evidence="2">Uncharacterized protein</fullName>
    </submittedName>
</protein>
<proteinExistence type="predicted"/>
<dbReference type="AlphaFoldDB" id="A0A2M7IM72"/>
<accession>A0A2M7IM72</accession>
<evidence type="ECO:0000313" key="2">
    <source>
        <dbReference type="EMBL" id="PIW95827.1"/>
    </source>
</evidence>
<name>A0A2M7IM72_9BACT</name>
<comment type="caution">
    <text evidence="2">The sequence shown here is derived from an EMBL/GenBank/DDBJ whole genome shotgun (WGS) entry which is preliminary data.</text>
</comment>
<gene>
    <name evidence="2" type="ORF">COZ84_01385</name>
</gene>
<evidence type="ECO:0000256" key="1">
    <source>
        <dbReference type="SAM" id="MobiDB-lite"/>
    </source>
</evidence>
<dbReference type="Proteomes" id="UP000229931">
    <property type="component" value="Unassembled WGS sequence"/>
</dbReference>